<gene>
    <name evidence="7" type="ORF">CMV_003450</name>
</gene>
<keyword evidence="5 6" id="KW-0472">Membrane</keyword>
<keyword evidence="3 6" id="KW-0812">Transmembrane</keyword>
<proteinExistence type="inferred from homology"/>
<dbReference type="EMBL" id="JRKL02000275">
    <property type="protein sequence ID" value="KAF3973109.1"/>
    <property type="molecule type" value="Genomic_DNA"/>
</dbReference>
<reference evidence="7" key="1">
    <citation type="submission" date="2020-03" db="EMBL/GenBank/DDBJ databases">
        <title>Castanea mollissima Vanexum genome sequencing.</title>
        <authorList>
            <person name="Staton M."/>
        </authorList>
    </citation>
    <scope>NUCLEOTIDE SEQUENCE</scope>
    <source>
        <tissue evidence="7">Leaf</tissue>
    </source>
</reference>
<dbReference type="PANTHER" id="PTHR31113">
    <property type="entry name" value="UPF0496 PROTEIN 3-RELATED"/>
    <property type="match status" value="1"/>
</dbReference>
<name>A0A8J4W2Z6_9ROSI</name>
<dbReference type="InterPro" id="IPR007749">
    <property type="entry name" value="DUF677"/>
</dbReference>
<dbReference type="GO" id="GO:0016020">
    <property type="term" value="C:membrane"/>
    <property type="evidence" value="ECO:0007669"/>
    <property type="project" value="UniProtKB-SubCell"/>
</dbReference>
<sequence>MRKRISSRVRKFLSCTASRTNSIDPPTRVDVREEYANAFRTESYIEFWTRVVTLPNVDSTTTSTCTPVESTTAARLSSYRLFVEYLLEPNQPTVTRILALAQNRPLIQSLLFDYFTQTANASLLCGLLLKDIDHSRGVFRHLKTTIQSLEKTQLSPIALTRLIELSNFINPFASTASSTTQFRTIQASCSELLKQLESSRGKAQAKLRLANRLKCGSAICLVALTASLTVIVAAHAMALLVAAPGLIAASFELASTRRLARSVAQLNAAAKGTYILNKDLETISRLVARLNDELEHMRTMVKFWLERREDRVQASGEVAHQLKKNDCSFSRQLDELEEHLYLCFMTINRARNLVVKEIMDPGQPTMALDILF</sequence>
<dbReference type="Pfam" id="PF05055">
    <property type="entry name" value="DUF677"/>
    <property type="match status" value="1"/>
</dbReference>
<evidence type="ECO:0000313" key="7">
    <source>
        <dbReference type="EMBL" id="KAF3973109.1"/>
    </source>
</evidence>
<evidence type="ECO:0000256" key="5">
    <source>
        <dbReference type="ARBA" id="ARBA00023136"/>
    </source>
</evidence>
<organism evidence="7 8">
    <name type="scientific">Castanea mollissima</name>
    <name type="common">Chinese chestnut</name>
    <dbReference type="NCBI Taxonomy" id="60419"/>
    <lineage>
        <taxon>Eukaryota</taxon>
        <taxon>Viridiplantae</taxon>
        <taxon>Streptophyta</taxon>
        <taxon>Embryophyta</taxon>
        <taxon>Tracheophyta</taxon>
        <taxon>Spermatophyta</taxon>
        <taxon>Magnoliopsida</taxon>
        <taxon>eudicotyledons</taxon>
        <taxon>Gunneridae</taxon>
        <taxon>Pentapetalae</taxon>
        <taxon>rosids</taxon>
        <taxon>fabids</taxon>
        <taxon>Fagales</taxon>
        <taxon>Fagaceae</taxon>
        <taxon>Castanea</taxon>
    </lineage>
</organism>
<comment type="similarity">
    <text evidence="2">Belongs to the UPF0496 family.</text>
</comment>
<feature type="transmembrane region" description="Helical" evidence="6">
    <location>
        <begin position="218"/>
        <end position="251"/>
    </location>
</feature>
<evidence type="ECO:0000256" key="4">
    <source>
        <dbReference type="ARBA" id="ARBA00022989"/>
    </source>
</evidence>
<accession>A0A8J4W2Z6</accession>
<evidence type="ECO:0000256" key="1">
    <source>
        <dbReference type="ARBA" id="ARBA00004370"/>
    </source>
</evidence>
<dbReference type="Proteomes" id="UP000737018">
    <property type="component" value="Unassembled WGS sequence"/>
</dbReference>
<dbReference type="PANTHER" id="PTHR31113:SF6">
    <property type="entry name" value="UPF0496 PROTEIN 3"/>
    <property type="match status" value="1"/>
</dbReference>
<evidence type="ECO:0000256" key="3">
    <source>
        <dbReference type="ARBA" id="ARBA00022692"/>
    </source>
</evidence>
<keyword evidence="8" id="KW-1185">Reference proteome</keyword>
<evidence type="ECO:0000256" key="6">
    <source>
        <dbReference type="SAM" id="Phobius"/>
    </source>
</evidence>
<dbReference type="OrthoDB" id="776561at2759"/>
<comment type="subcellular location">
    <subcellularLocation>
        <location evidence="1">Membrane</location>
    </subcellularLocation>
</comment>
<evidence type="ECO:0000256" key="2">
    <source>
        <dbReference type="ARBA" id="ARBA00009074"/>
    </source>
</evidence>
<protein>
    <submittedName>
        <fullName evidence="7">Uncharacterized protein</fullName>
    </submittedName>
</protein>
<evidence type="ECO:0000313" key="8">
    <source>
        <dbReference type="Proteomes" id="UP000737018"/>
    </source>
</evidence>
<comment type="caution">
    <text evidence="7">The sequence shown here is derived from an EMBL/GenBank/DDBJ whole genome shotgun (WGS) entry which is preliminary data.</text>
</comment>
<keyword evidence="4 6" id="KW-1133">Transmembrane helix</keyword>
<dbReference type="AlphaFoldDB" id="A0A8J4W2Z6"/>